<evidence type="ECO:0000259" key="1">
    <source>
        <dbReference type="Pfam" id="PF01979"/>
    </source>
</evidence>
<dbReference type="Gene3D" id="1.20.58.520">
    <property type="entry name" value="Amidohydrolase"/>
    <property type="match status" value="1"/>
</dbReference>
<dbReference type="Gene3D" id="3.30.110.90">
    <property type="entry name" value="Amidohydrolase"/>
    <property type="match status" value="1"/>
</dbReference>
<feature type="domain" description="Amidohydrolase-related" evidence="1">
    <location>
        <begin position="50"/>
        <end position="395"/>
    </location>
</feature>
<dbReference type="Gene3D" id="2.30.40.10">
    <property type="entry name" value="Urease, subunit C, domain 1"/>
    <property type="match status" value="1"/>
</dbReference>
<dbReference type="EMBL" id="NOKQ01000189">
    <property type="protein sequence ID" value="OZS78637.1"/>
    <property type="molecule type" value="Genomic_DNA"/>
</dbReference>
<gene>
    <name evidence="2" type="ORF">CF394_04955</name>
</gene>
<dbReference type="InterPro" id="IPR051781">
    <property type="entry name" value="Metallo-dep_Hydrolase"/>
</dbReference>
<dbReference type="OrthoDB" id="9797498at2"/>
<dbReference type="SUPFAM" id="SSF51556">
    <property type="entry name" value="Metallo-dependent hydrolases"/>
    <property type="match status" value="1"/>
</dbReference>
<proteinExistence type="predicted"/>
<dbReference type="Proteomes" id="UP000217065">
    <property type="component" value="Unassembled WGS sequence"/>
</dbReference>
<dbReference type="InterPro" id="IPR011059">
    <property type="entry name" value="Metal-dep_hydrolase_composite"/>
</dbReference>
<dbReference type="Pfam" id="PF01979">
    <property type="entry name" value="Amidohydro_1"/>
    <property type="match status" value="1"/>
</dbReference>
<dbReference type="GO" id="GO:0016810">
    <property type="term" value="F:hydrolase activity, acting on carbon-nitrogen (but not peptide) bonds"/>
    <property type="evidence" value="ECO:0007669"/>
    <property type="project" value="InterPro"/>
</dbReference>
<dbReference type="PANTHER" id="PTHR43135:SF3">
    <property type="entry name" value="ALPHA-D-RIBOSE 1-METHYLPHOSPHONATE 5-TRIPHOSPHATE DIPHOSPHATASE"/>
    <property type="match status" value="1"/>
</dbReference>
<dbReference type="SUPFAM" id="SSF51338">
    <property type="entry name" value="Composite domain of metallo-dependent hydrolases"/>
    <property type="match status" value="1"/>
</dbReference>
<name>A0A264W6I2_9BACL</name>
<sequence length="437" mass="48704">MLLQNGFVFTGHTGTFEKQDVLVQDGYIVEVGTNLDYKEVQRIDCTGKWLIPGLIDMHVHIKEHFANYFTAAGITTVRNTAGSVHELREMMEADGKGKGPRVISTDRLIDGPPGLWGETSPFNVNVSTVEEAVSEVRRQVELGAAFIKTYGWLSSDNFEAVVTEAKKHGKEVSTDLVYSKDVTALSAAKMGVDWLEHASGIIQDLYPEWTMDAPPEVWRQIPWEEPDDEKIREVCEKLLAHHVKLCPTLVLYDQMNRAEEYWKPEHPVIHHLEAGGYQFAHWPGMAAAKAGQSSFGIQTKTIQRISYLYHQMGGIVVTGTDTPAGIFTYPGLALHRELQLLVEAGFTEGEALKSATSVAADSLGRPDLGRIENGAVADLLILDVNPLENIENTLSTVFIIKQGVVYSPDELMTEIPDQETMLKRFAEWEAYFETIEL</sequence>
<dbReference type="AlphaFoldDB" id="A0A264W6I2"/>
<reference evidence="2 3" key="1">
    <citation type="submission" date="2017-07" db="EMBL/GenBank/DDBJ databases">
        <title>Tetzosporium hominis gen.nov. sp.nov.</title>
        <authorList>
            <person name="Tetz G."/>
            <person name="Tetz V."/>
        </authorList>
    </citation>
    <scope>NUCLEOTIDE SEQUENCE [LARGE SCALE GENOMIC DNA]</scope>
    <source>
        <strain evidence="2 3">VT-49</strain>
    </source>
</reference>
<dbReference type="Gene3D" id="3.40.50.10910">
    <property type="entry name" value="Amidohydrolase"/>
    <property type="match status" value="1"/>
</dbReference>
<evidence type="ECO:0000313" key="3">
    <source>
        <dbReference type="Proteomes" id="UP000217065"/>
    </source>
</evidence>
<evidence type="ECO:0000313" key="2">
    <source>
        <dbReference type="EMBL" id="OZS78637.1"/>
    </source>
</evidence>
<organism evidence="2 3">
    <name type="scientific">Tetzosporium hominis</name>
    <dbReference type="NCBI Taxonomy" id="2020506"/>
    <lineage>
        <taxon>Bacteria</taxon>
        <taxon>Bacillati</taxon>
        <taxon>Bacillota</taxon>
        <taxon>Bacilli</taxon>
        <taxon>Bacillales</taxon>
        <taxon>Caryophanaceae</taxon>
        <taxon>Tetzosporium</taxon>
    </lineage>
</organism>
<dbReference type="InterPro" id="IPR006680">
    <property type="entry name" value="Amidohydro-rel"/>
</dbReference>
<dbReference type="RefSeq" id="WP_094942135.1">
    <property type="nucleotide sequence ID" value="NZ_NOKQ01000189.1"/>
</dbReference>
<keyword evidence="3" id="KW-1185">Reference proteome</keyword>
<dbReference type="PANTHER" id="PTHR43135">
    <property type="entry name" value="ALPHA-D-RIBOSE 1-METHYLPHOSPHONATE 5-TRIPHOSPHATE DIPHOSPHATASE"/>
    <property type="match status" value="1"/>
</dbReference>
<protein>
    <submittedName>
        <fullName evidence="2">Imidazolonepropionase</fullName>
    </submittedName>
</protein>
<comment type="caution">
    <text evidence="2">The sequence shown here is derived from an EMBL/GenBank/DDBJ whole genome shotgun (WGS) entry which is preliminary data.</text>
</comment>
<accession>A0A264W6I2</accession>
<dbReference type="InterPro" id="IPR032466">
    <property type="entry name" value="Metal_Hydrolase"/>
</dbReference>